<keyword evidence="1" id="KW-0687">Ribonucleoprotein</keyword>
<dbReference type="EMBL" id="LEKV01000342">
    <property type="protein sequence ID" value="KVI11330.1"/>
    <property type="molecule type" value="Genomic_DNA"/>
</dbReference>
<organism evidence="1 2">
    <name type="scientific">Cynara cardunculus var. scolymus</name>
    <name type="common">Globe artichoke</name>
    <name type="synonym">Cynara scolymus</name>
    <dbReference type="NCBI Taxonomy" id="59895"/>
    <lineage>
        <taxon>Eukaryota</taxon>
        <taxon>Viridiplantae</taxon>
        <taxon>Streptophyta</taxon>
        <taxon>Embryophyta</taxon>
        <taxon>Tracheophyta</taxon>
        <taxon>Spermatophyta</taxon>
        <taxon>Magnoliopsida</taxon>
        <taxon>eudicotyledons</taxon>
        <taxon>Gunneridae</taxon>
        <taxon>Pentapetalae</taxon>
        <taxon>asterids</taxon>
        <taxon>campanulids</taxon>
        <taxon>Asterales</taxon>
        <taxon>Asteraceae</taxon>
        <taxon>Carduoideae</taxon>
        <taxon>Cardueae</taxon>
        <taxon>Carduinae</taxon>
        <taxon>Cynara</taxon>
    </lineage>
</organism>
<dbReference type="AlphaFoldDB" id="A0A103YLF9"/>
<protein>
    <submittedName>
        <fullName evidence="1">Ribosomal protein S12/S23</fullName>
    </submittedName>
</protein>
<dbReference type="GO" id="GO:0005840">
    <property type="term" value="C:ribosome"/>
    <property type="evidence" value="ECO:0007669"/>
    <property type="project" value="UniProtKB-KW"/>
</dbReference>
<name>A0A103YLF9_CYNCS</name>
<proteinExistence type="predicted"/>
<dbReference type="InterPro" id="IPR012340">
    <property type="entry name" value="NA-bd_OB-fold"/>
</dbReference>
<keyword evidence="1" id="KW-0689">Ribosomal protein</keyword>
<reference evidence="1 2" key="1">
    <citation type="journal article" date="2016" name="Sci. Rep.">
        <title>The genome sequence of the outbreeding globe artichoke constructed de novo incorporating a phase-aware low-pass sequencing strategy of F1 progeny.</title>
        <authorList>
            <person name="Scaglione D."/>
            <person name="Reyes-Chin-Wo S."/>
            <person name="Acquadro A."/>
            <person name="Froenicke L."/>
            <person name="Portis E."/>
            <person name="Beitel C."/>
            <person name="Tirone M."/>
            <person name="Mauro R."/>
            <person name="Lo Monaco A."/>
            <person name="Mauromicale G."/>
            <person name="Faccioli P."/>
            <person name="Cattivelli L."/>
            <person name="Rieseberg L."/>
            <person name="Michelmore R."/>
            <person name="Lanteri S."/>
        </authorList>
    </citation>
    <scope>NUCLEOTIDE SEQUENCE [LARGE SCALE GENOMIC DNA]</scope>
    <source>
        <strain evidence="1">2C</strain>
    </source>
</reference>
<evidence type="ECO:0000313" key="1">
    <source>
        <dbReference type="EMBL" id="KVI11330.1"/>
    </source>
</evidence>
<keyword evidence="2" id="KW-1185">Reference proteome</keyword>
<dbReference type="STRING" id="59895.A0A103YLF9"/>
<accession>A0A103YLF9</accession>
<comment type="caution">
    <text evidence="1">The sequence shown here is derived from an EMBL/GenBank/DDBJ whole genome shotgun (WGS) entry which is preliminary data.</text>
</comment>
<dbReference type="Gene3D" id="2.40.50.140">
    <property type="entry name" value="Nucleic acid-binding proteins"/>
    <property type="match status" value="1"/>
</dbReference>
<sequence>MTKLVLVTLRDKVEEGSSGQSGRRKGILECGKGSNNFERIERGGSDSKGDLSVNFSTVTLKKPNFLLRKVARVRLTSGFVGGGAGYHETKDFLSKEIQFRTIICPRFNIEKNSEVFPDFVHNKSESNNNDFEALLFMLFRKPKDPIVWICIIQDFQS</sequence>
<evidence type="ECO:0000313" key="2">
    <source>
        <dbReference type="Proteomes" id="UP000243975"/>
    </source>
</evidence>
<gene>
    <name evidence="1" type="ORF">Ccrd_010262</name>
</gene>
<dbReference type="Gramene" id="KVI11330">
    <property type="protein sequence ID" value="KVI11330"/>
    <property type="gene ID" value="Ccrd_010262"/>
</dbReference>
<dbReference type="Proteomes" id="UP000243975">
    <property type="component" value="Unassembled WGS sequence"/>
</dbReference>